<proteinExistence type="predicted"/>
<dbReference type="PANTHER" id="PTHR30290">
    <property type="entry name" value="PERIPLASMIC BINDING COMPONENT OF ABC TRANSPORTER"/>
    <property type="match status" value="1"/>
</dbReference>
<organism evidence="3 4">
    <name type="scientific">Halanaerobium saccharolyticum</name>
    <dbReference type="NCBI Taxonomy" id="43595"/>
    <lineage>
        <taxon>Bacteria</taxon>
        <taxon>Bacillati</taxon>
        <taxon>Bacillota</taxon>
        <taxon>Clostridia</taxon>
        <taxon>Halanaerobiales</taxon>
        <taxon>Halanaerobiaceae</taxon>
        <taxon>Halanaerobium</taxon>
    </lineage>
</organism>
<dbReference type="PIRSF" id="PIRSF002741">
    <property type="entry name" value="MppA"/>
    <property type="match status" value="1"/>
</dbReference>
<evidence type="ECO:0000259" key="2">
    <source>
        <dbReference type="Pfam" id="PF00496"/>
    </source>
</evidence>
<dbReference type="GO" id="GO:0015833">
    <property type="term" value="P:peptide transport"/>
    <property type="evidence" value="ECO:0007669"/>
    <property type="project" value="TreeGrafter"/>
</dbReference>
<dbReference type="GO" id="GO:0042597">
    <property type="term" value="C:periplasmic space"/>
    <property type="evidence" value="ECO:0007669"/>
    <property type="project" value="UniProtKB-ARBA"/>
</dbReference>
<dbReference type="Gene3D" id="3.10.105.10">
    <property type="entry name" value="Dipeptide-binding Protein, Domain 3"/>
    <property type="match status" value="1"/>
</dbReference>
<dbReference type="Gene3D" id="3.40.190.10">
    <property type="entry name" value="Periplasmic binding protein-like II"/>
    <property type="match status" value="1"/>
</dbReference>
<dbReference type="GO" id="GO:0043190">
    <property type="term" value="C:ATP-binding cassette (ABC) transporter complex"/>
    <property type="evidence" value="ECO:0007669"/>
    <property type="project" value="InterPro"/>
</dbReference>
<dbReference type="AlphaFoldDB" id="A0A2T5RFS8"/>
<accession>A0A2T5RFS8</accession>
<evidence type="ECO:0000256" key="1">
    <source>
        <dbReference type="ARBA" id="ARBA00022729"/>
    </source>
</evidence>
<feature type="domain" description="Solute-binding protein family 5" evidence="2">
    <location>
        <begin position="79"/>
        <end position="438"/>
    </location>
</feature>
<name>A0A2T5RFS8_9FIRM</name>
<dbReference type="InterPro" id="IPR039424">
    <property type="entry name" value="SBP_5"/>
</dbReference>
<keyword evidence="1" id="KW-0732">Signal</keyword>
<dbReference type="Pfam" id="PF00496">
    <property type="entry name" value="SBP_bac_5"/>
    <property type="match status" value="1"/>
</dbReference>
<dbReference type="InterPro" id="IPR030678">
    <property type="entry name" value="Peptide/Ni-bd"/>
</dbReference>
<dbReference type="Gene3D" id="3.90.76.10">
    <property type="entry name" value="Dipeptide-binding Protein, Domain 1"/>
    <property type="match status" value="1"/>
</dbReference>
<dbReference type="RefSeq" id="WP_108142589.1">
    <property type="nucleotide sequence ID" value="NZ_QAXS01000048.1"/>
</dbReference>
<reference evidence="3 4" key="1">
    <citation type="submission" date="2018-04" db="EMBL/GenBank/DDBJ databases">
        <title>Subsurface microbial communities from deep shales in Ohio and West Virginia, USA.</title>
        <authorList>
            <person name="Wrighton K."/>
        </authorList>
    </citation>
    <scope>NUCLEOTIDE SEQUENCE [LARGE SCALE GENOMIC DNA]</scope>
    <source>
        <strain evidence="3 4">WC1</strain>
    </source>
</reference>
<dbReference type="OrthoDB" id="9772924at2"/>
<comment type="caution">
    <text evidence="3">The sequence shown here is derived from an EMBL/GenBank/DDBJ whole genome shotgun (WGS) entry which is preliminary data.</text>
</comment>
<evidence type="ECO:0000313" key="3">
    <source>
        <dbReference type="EMBL" id="PTV93197.1"/>
    </source>
</evidence>
<dbReference type="Proteomes" id="UP000244089">
    <property type="component" value="Unassembled WGS sequence"/>
</dbReference>
<dbReference type="EMBL" id="QAXS01000048">
    <property type="protein sequence ID" value="PTV93197.1"/>
    <property type="molecule type" value="Genomic_DNA"/>
</dbReference>
<dbReference type="SUPFAM" id="SSF53850">
    <property type="entry name" value="Periplasmic binding protein-like II"/>
    <property type="match status" value="1"/>
</dbReference>
<dbReference type="GO" id="GO:1904680">
    <property type="term" value="F:peptide transmembrane transporter activity"/>
    <property type="evidence" value="ECO:0007669"/>
    <property type="project" value="TreeGrafter"/>
</dbReference>
<dbReference type="PANTHER" id="PTHR30290:SF38">
    <property type="entry name" value="D,D-DIPEPTIDE-BINDING PERIPLASMIC PROTEIN DDPA-RELATED"/>
    <property type="match status" value="1"/>
</dbReference>
<sequence>MRKEIKITAVVVLVALVFSLLLTANVLAQEEDRYGGTLNAAFQMSVAHLDSDNSTDSLITAMMNHVYEGLFEFDENLNLTPHLAESYQVGEDGLVYEVKLRENVKLHNGQTMDADDVIASFRRWLELNNGGQLVAPYFDQVEKIDQFNIRFKFAEAYAPFLNILASPVSNQKFVVRAEEVVDEFGTDVIDRHVGTGPYKYEEWVPDQKLVLTRFEDYTPSSREASFFAGKRTAYLDEIVFNFIPDAQVRVSGVQTGQFHFAEEVPRDQYPLFEANQNIDNVIIYPDRMSMLIYNNAEAPFDNKYARQAIAYALDFEELGYAMIGDPQFWRLESALHEEGNPWHVPDAGEGIYGVYDPEKAKELLDQAGYDGDPIVILSGQDNQMERQGAIAIQDQLEEIGIDVELQLFDRPTVVERRSKKEGWHIHLSPFIKIVPDPQIHQGWTGTNKWISNWDSEESREMDQIFAEMLREVDQEKRYEIMERMQSKLWDSVPYFNILDYSRLHIKRAELKDFKGSWQPFFWNTYLE</sequence>
<gene>
    <name evidence="3" type="ORF">C8C76_14818</name>
</gene>
<protein>
    <submittedName>
        <fullName evidence="3">Peptide/nickel transport system substrate-binding protein</fullName>
    </submittedName>
</protein>
<dbReference type="InterPro" id="IPR000914">
    <property type="entry name" value="SBP_5_dom"/>
</dbReference>
<evidence type="ECO:0000313" key="4">
    <source>
        <dbReference type="Proteomes" id="UP000244089"/>
    </source>
</evidence>